<feature type="compositionally biased region" description="Low complexity" evidence="1">
    <location>
        <begin position="243"/>
        <end position="260"/>
    </location>
</feature>
<keyword evidence="3" id="KW-1185">Reference proteome</keyword>
<organism evidence="2 3">
    <name type="scientific">Heliomicrobium gestii</name>
    <name type="common">Heliobacterium gestii</name>
    <dbReference type="NCBI Taxonomy" id="2699"/>
    <lineage>
        <taxon>Bacteria</taxon>
        <taxon>Bacillati</taxon>
        <taxon>Bacillota</taxon>
        <taxon>Clostridia</taxon>
        <taxon>Eubacteriales</taxon>
        <taxon>Heliobacteriaceae</taxon>
        <taxon>Heliomicrobium</taxon>
    </lineage>
</organism>
<sequence length="347" mass="39299">MNADAFFTQRKTCPVCGHEFVATRIRSSFIRVKERMPDFRTIFEGINPLHYQVFVCPACQYAALENRFDQVGNDRLQLRRGLLDAFSAEPDFSGTRTAETALRSFELALRTAQIGGAPASLQAPLNLRAAWIAREMRWDDVDRKYTEAALRLYEAAFGDDRNAKTSAVTLMYLIGELHRQLGQQADAVRWLARAAMHPDVKKEPEIERLVRQQWSRAREENKAGDHEIRTDPAENGAMIASIDGDAAEPAPDQPAASPQQNVDFSSRKRLGPKIRFTVTLYEDEIDWLKRLSSVPYAESKLFMDKESVLRALLDAAMETWPEVRGFSDEAGLRQKFIEAMQTKKPGS</sequence>
<comment type="caution">
    <text evidence="2">The sequence shown here is derived from an EMBL/GenBank/DDBJ whole genome shotgun (WGS) entry which is preliminary data.</text>
</comment>
<dbReference type="AlphaFoldDB" id="A0A845LGX6"/>
<reference evidence="2 3" key="1">
    <citation type="submission" date="2020-01" db="EMBL/GenBank/DDBJ databases">
        <title>Whole genome sequence of Heliobacterium gestii DSM 11169.</title>
        <authorList>
            <person name="Kyndt J.A."/>
            <person name="Meyer T.E."/>
        </authorList>
    </citation>
    <scope>NUCLEOTIDE SEQUENCE [LARGE SCALE GENOMIC DNA]</scope>
    <source>
        <strain evidence="2 3">DSM 11169</strain>
    </source>
</reference>
<evidence type="ECO:0000256" key="1">
    <source>
        <dbReference type="SAM" id="MobiDB-lite"/>
    </source>
</evidence>
<evidence type="ECO:0000313" key="2">
    <source>
        <dbReference type="EMBL" id="MZP43839.1"/>
    </source>
</evidence>
<dbReference type="OrthoDB" id="9780343at2"/>
<protein>
    <submittedName>
        <fullName evidence="2">DUF2225 domain-containing protein</fullName>
    </submittedName>
</protein>
<gene>
    <name evidence="2" type="ORF">GTO89_12405</name>
</gene>
<evidence type="ECO:0000313" key="3">
    <source>
        <dbReference type="Proteomes" id="UP000471031"/>
    </source>
</evidence>
<dbReference type="RefSeq" id="WP_161262400.1">
    <property type="nucleotide sequence ID" value="NZ_JAFBDC010000008.1"/>
</dbReference>
<dbReference type="Proteomes" id="UP000471031">
    <property type="component" value="Unassembled WGS sequence"/>
</dbReference>
<feature type="region of interest" description="Disordered" evidence="1">
    <location>
        <begin position="215"/>
        <end position="266"/>
    </location>
</feature>
<accession>A0A845LGX6</accession>
<dbReference type="EMBL" id="WXEX01000010">
    <property type="protein sequence ID" value="MZP43839.1"/>
    <property type="molecule type" value="Genomic_DNA"/>
</dbReference>
<feature type="compositionally biased region" description="Basic and acidic residues" evidence="1">
    <location>
        <begin position="215"/>
        <end position="232"/>
    </location>
</feature>
<name>A0A845LGX6_HELGE</name>
<dbReference type="InterPro" id="IPR018708">
    <property type="entry name" value="DUF2225"/>
</dbReference>
<dbReference type="Pfam" id="PF09986">
    <property type="entry name" value="DUF2225"/>
    <property type="match status" value="1"/>
</dbReference>
<proteinExistence type="predicted"/>